<dbReference type="InterPro" id="IPR055302">
    <property type="entry name" value="F-box_dom-containing"/>
</dbReference>
<dbReference type="SMART" id="SM00579">
    <property type="entry name" value="FBD"/>
    <property type="match status" value="1"/>
</dbReference>
<dbReference type="PANTHER" id="PTHR32141">
    <property type="match status" value="1"/>
</dbReference>
<feature type="domain" description="FBD" evidence="1">
    <location>
        <begin position="352"/>
        <end position="425"/>
    </location>
</feature>
<dbReference type="SUPFAM" id="SSF52047">
    <property type="entry name" value="RNI-like"/>
    <property type="match status" value="1"/>
</dbReference>
<dbReference type="Gramene" id="OGLUM12G17180.1">
    <property type="protein sequence ID" value="OGLUM12G17180.1"/>
    <property type="gene ID" value="OGLUM12G17180"/>
</dbReference>
<reference evidence="2" key="2">
    <citation type="submission" date="2018-05" db="EMBL/GenBank/DDBJ databases">
        <title>OgluRS3 (Oryza glumaepatula Reference Sequence Version 3).</title>
        <authorList>
            <person name="Zhang J."/>
            <person name="Kudrna D."/>
            <person name="Lee S."/>
            <person name="Talag J."/>
            <person name="Welchert J."/>
            <person name="Wing R.A."/>
        </authorList>
    </citation>
    <scope>NUCLEOTIDE SEQUENCE [LARGE SCALE GENOMIC DNA]</scope>
</reference>
<accession>A0A0E0BU13</accession>
<dbReference type="EnsemblPlants" id="OGLUM12G17180.1">
    <property type="protein sequence ID" value="OGLUM12G17180.1"/>
    <property type="gene ID" value="OGLUM12G17180"/>
</dbReference>
<sequence>MGVVTRAKKRRLDEECSNRRLAPGGGEDLISRLPVDLLISIITVRPGKDTARTQILSQRWRPLWRSAPLNLEARGQCWDVLRTHNGPVHRFSLSWEFDFGRRFPVVDSILGSPRLNHLQEFELFYCNNCSQNPQVPRSVLRLSPTLCVLRICSKVQSTSISYGDCLRAQFPTPQLTLSNVNIRESALHGLLSQCPILESLVLAGNRGCRRMWISSSTLRSLGVSNDCICKEEKLEEVVIEDVPLLERLTPLSIWQGGFVIRASQAPKLKTLGYLSHEISTLELGTMVFQMMVPVSLSNVMRTVKILALYTSPNLDAVILFIKCFPCIEKLYIMLKAFNQGNLKNIQRNISLECLDLHLKMVEFSNYQGNMSDLNFIRFFVLNARVLECIKLVAHRDKCEAKWIEKQNQKLQLYGRASRSVHLIFKLITGPVVWYT</sequence>
<protein>
    <recommendedName>
        <fullName evidence="1">FBD domain-containing protein</fullName>
    </recommendedName>
</protein>
<reference evidence="2" key="1">
    <citation type="submission" date="2015-04" db="UniProtKB">
        <authorList>
            <consortium name="EnsemblPlants"/>
        </authorList>
    </citation>
    <scope>IDENTIFICATION</scope>
</reference>
<dbReference type="SUPFAM" id="SSF81383">
    <property type="entry name" value="F-box domain"/>
    <property type="match status" value="1"/>
</dbReference>
<dbReference type="InterPro" id="IPR055411">
    <property type="entry name" value="LRR_FXL15/At3g58940/PEG3-like"/>
</dbReference>
<dbReference type="PANTHER" id="PTHR32141:SF34">
    <property type="entry name" value="OS12G0558366 PROTEIN"/>
    <property type="match status" value="1"/>
</dbReference>
<evidence type="ECO:0000313" key="2">
    <source>
        <dbReference type="EnsemblPlants" id="OGLUM12G17180.1"/>
    </source>
</evidence>
<dbReference type="Proteomes" id="UP000026961">
    <property type="component" value="Chromosome 12"/>
</dbReference>
<dbReference type="InterPro" id="IPR036047">
    <property type="entry name" value="F-box-like_dom_sf"/>
</dbReference>
<dbReference type="AlphaFoldDB" id="A0A0E0BU13"/>
<name>A0A0E0BU13_9ORYZ</name>
<dbReference type="HOGENOM" id="CLU_023151_0_1_1"/>
<evidence type="ECO:0000259" key="1">
    <source>
        <dbReference type="SMART" id="SM00579"/>
    </source>
</evidence>
<dbReference type="STRING" id="40148.A0A0E0BU13"/>
<dbReference type="Pfam" id="PF08387">
    <property type="entry name" value="FBD"/>
    <property type="match status" value="1"/>
</dbReference>
<organism evidence="2">
    <name type="scientific">Oryza glumipatula</name>
    <dbReference type="NCBI Taxonomy" id="40148"/>
    <lineage>
        <taxon>Eukaryota</taxon>
        <taxon>Viridiplantae</taxon>
        <taxon>Streptophyta</taxon>
        <taxon>Embryophyta</taxon>
        <taxon>Tracheophyta</taxon>
        <taxon>Spermatophyta</taxon>
        <taxon>Magnoliopsida</taxon>
        <taxon>Liliopsida</taxon>
        <taxon>Poales</taxon>
        <taxon>Poaceae</taxon>
        <taxon>BOP clade</taxon>
        <taxon>Oryzoideae</taxon>
        <taxon>Oryzeae</taxon>
        <taxon>Oryzinae</taxon>
        <taxon>Oryza</taxon>
    </lineage>
</organism>
<evidence type="ECO:0000313" key="3">
    <source>
        <dbReference type="Proteomes" id="UP000026961"/>
    </source>
</evidence>
<keyword evidence="3" id="KW-1185">Reference proteome</keyword>
<dbReference type="InterPro" id="IPR006566">
    <property type="entry name" value="FBD"/>
</dbReference>
<proteinExistence type="predicted"/>
<dbReference type="Pfam" id="PF24758">
    <property type="entry name" value="LRR_At5g56370"/>
    <property type="match status" value="1"/>
</dbReference>